<keyword evidence="1" id="KW-0732">Signal</keyword>
<keyword evidence="3" id="KW-1185">Reference proteome</keyword>
<proteinExistence type="predicted"/>
<name>A0A2J6RQ14_HYAVF</name>
<organism evidence="2 3">
    <name type="scientific">Hyaloscypha variabilis (strain UAMH 11265 / GT02V1 / F)</name>
    <name type="common">Meliniomyces variabilis</name>
    <dbReference type="NCBI Taxonomy" id="1149755"/>
    <lineage>
        <taxon>Eukaryota</taxon>
        <taxon>Fungi</taxon>
        <taxon>Dikarya</taxon>
        <taxon>Ascomycota</taxon>
        <taxon>Pezizomycotina</taxon>
        <taxon>Leotiomycetes</taxon>
        <taxon>Helotiales</taxon>
        <taxon>Hyaloscyphaceae</taxon>
        <taxon>Hyaloscypha</taxon>
        <taxon>Hyaloscypha variabilis</taxon>
    </lineage>
</organism>
<feature type="chain" id="PRO_5014420436" description="Infection structure specific protein" evidence="1">
    <location>
        <begin position="19"/>
        <end position="210"/>
    </location>
</feature>
<evidence type="ECO:0000313" key="3">
    <source>
        <dbReference type="Proteomes" id="UP000235786"/>
    </source>
</evidence>
<dbReference type="Proteomes" id="UP000235786">
    <property type="component" value="Unassembled WGS sequence"/>
</dbReference>
<protein>
    <recommendedName>
        <fullName evidence="4">Infection structure specific protein</fullName>
    </recommendedName>
</protein>
<sequence length="210" mass="20298">MFTKSLLLGASIAALVIADPIPQAAPTTSFNPAALTSELASLTASLAMPSGGLVPGLPSIYSDFPTLPASVESVLATAIPASFIATETDPCALLTDAPQWYASLPASIKSAITSYDSAVVSWEKEHSAALASLTSVATSGQASYTAASVPALVCTNTAAAVAGKTTAAGSTATGTAVGSSSSKAAAPRATGAVAVGLAGAVGVLGLMAAL</sequence>
<dbReference type="OrthoDB" id="5419608at2759"/>
<evidence type="ECO:0000313" key="2">
    <source>
        <dbReference type="EMBL" id="PMD40590.1"/>
    </source>
</evidence>
<dbReference type="EMBL" id="KZ613945">
    <property type="protein sequence ID" value="PMD40590.1"/>
    <property type="molecule type" value="Genomic_DNA"/>
</dbReference>
<reference evidence="2 3" key="1">
    <citation type="submission" date="2016-04" db="EMBL/GenBank/DDBJ databases">
        <title>A degradative enzymes factory behind the ericoid mycorrhizal symbiosis.</title>
        <authorList>
            <consortium name="DOE Joint Genome Institute"/>
            <person name="Martino E."/>
            <person name="Morin E."/>
            <person name="Grelet G."/>
            <person name="Kuo A."/>
            <person name="Kohler A."/>
            <person name="Daghino S."/>
            <person name="Barry K."/>
            <person name="Choi C."/>
            <person name="Cichocki N."/>
            <person name="Clum A."/>
            <person name="Copeland A."/>
            <person name="Hainaut M."/>
            <person name="Haridas S."/>
            <person name="Labutti K."/>
            <person name="Lindquist E."/>
            <person name="Lipzen A."/>
            <person name="Khouja H.-R."/>
            <person name="Murat C."/>
            <person name="Ohm R."/>
            <person name="Olson A."/>
            <person name="Spatafora J."/>
            <person name="Veneault-Fourrey C."/>
            <person name="Henrissat B."/>
            <person name="Grigoriev I."/>
            <person name="Martin F."/>
            <person name="Perotto S."/>
        </authorList>
    </citation>
    <scope>NUCLEOTIDE SEQUENCE [LARGE SCALE GENOMIC DNA]</scope>
    <source>
        <strain evidence="2 3">F</strain>
    </source>
</reference>
<evidence type="ECO:0008006" key="4">
    <source>
        <dbReference type="Google" id="ProtNLM"/>
    </source>
</evidence>
<evidence type="ECO:0000256" key="1">
    <source>
        <dbReference type="SAM" id="SignalP"/>
    </source>
</evidence>
<gene>
    <name evidence="2" type="ORF">L207DRAFT_528917</name>
</gene>
<accession>A0A2J6RQ14</accession>
<dbReference type="AlphaFoldDB" id="A0A2J6RQ14"/>
<feature type="signal peptide" evidence="1">
    <location>
        <begin position="1"/>
        <end position="18"/>
    </location>
</feature>